<organism evidence="1 2">
    <name type="scientific">Cebus imitator</name>
    <name type="common">Panamanian white-faced capuchin</name>
    <name type="synonym">Cebus capucinus imitator</name>
    <dbReference type="NCBI Taxonomy" id="2715852"/>
    <lineage>
        <taxon>Eukaryota</taxon>
        <taxon>Metazoa</taxon>
        <taxon>Chordata</taxon>
        <taxon>Craniata</taxon>
        <taxon>Vertebrata</taxon>
        <taxon>Euteleostomi</taxon>
        <taxon>Mammalia</taxon>
        <taxon>Eutheria</taxon>
        <taxon>Euarchontoglires</taxon>
        <taxon>Primates</taxon>
        <taxon>Haplorrhini</taxon>
        <taxon>Platyrrhini</taxon>
        <taxon>Cebidae</taxon>
        <taxon>Cebinae</taxon>
        <taxon>Cebus</taxon>
    </lineage>
</organism>
<evidence type="ECO:0000313" key="1">
    <source>
        <dbReference type="Ensembl" id="ENSCCAP00000007477.1"/>
    </source>
</evidence>
<dbReference type="Ensembl" id="ENSCCAT00000024852.1">
    <property type="protein sequence ID" value="ENSCCAP00000007477.1"/>
    <property type="gene ID" value="ENSCCAG00000021503.1"/>
</dbReference>
<evidence type="ECO:0000313" key="2">
    <source>
        <dbReference type="Proteomes" id="UP000233040"/>
    </source>
</evidence>
<sequence length="57" mass="6250">MVRNGCLNQMASFLTPKEVPTGRGLCDVLMSSSPLGQILRVAHLSADSWVPPQTYEF</sequence>
<keyword evidence="2" id="KW-1185">Reference proteome</keyword>
<reference evidence="1" key="1">
    <citation type="submission" date="2025-08" db="UniProtKB">
        <authorList>
            <consortium name="Ensembl"/>
        </authorList>
    </citation>
    <scope>IDENTIFICATION</scope>
</reference>
<dbReference type="OMA" id="WAPPQTY"/>
<accession>A0A2K5PV14</accession>
<dbReference type="GeneTree" id="ENSGT01050000248309"/>
<protein>
    <submittedName>
        <fullName evidence="1">Uncharacterized protein</fullName>
    </submittedName>
</protein>
<dbReference type="AlphaFoldDB" id="A0A2K5PV14"/>
<dbReference type="Proteomes" id="UP000233040">
    <property type="component" value="Unassembled WGS sequence"/>
</dbReference>
<reference evidence="1" key="2">
    <citation type="submission" date="2025-09" db="UniProtKB">
        <authorList>
            <consortium name="Ensembl"/>
        </authorList>
    </citation>
    <scope>IDENTIFICATION</scope>
</reference>
<name>A0A2K5PV14_CEBIM</name>
<proteinExistence type="predicted"/>